<evidence type="ECO:0000313" key="1">
    <source>
        <dbReference type="EMBL" id="SFE28081.1"/>
    </source>
</evidence>
<dbReference type="AlphaFoldDB" id="A0A1I1Z8K6"/>
<organism evidence="1 2">
    <name type="scientific">Spirosoma endophyticum</name>
    <dbReference type="NCBI Taxonomy" id="662367"/>
    <lineage>
        <taxon>Bacteria</taxon>
        <taxon>Pseudomonadati</taxon>
        <taxon>Bacteroidota</taxon>
        <taxon>Cytophagia</taxon>
        <taxon>Cytophagales</taxon>
        <taxon>Cytophagaceae</taxon>
        <taxon>Spirosoma</taxon>
    </lineage>
</organism>
<sequence length="57" mass="6266">MGGVFETNMFNNAQPQRIVNRAFNNSFTLSITISPIISYVGGHLLYESGRMDKAGLS</sequence>
<keyword evidence="2" id="KW-1185">Reference proteome</keyword>
<dbReference type="Proteomes" id="UP000198598">
    <property type="component" value="Unassembled WGS sequence"/>
</dbReference>
<accession>A0A1I1Z8K6</accession>
<evidence type="ECO:0000313" key="2">
    <source>
        <dbReference type="Proteomes" id="UP000198598"/>
    </source>
</evidence>
<name>A0A1I1Z8K6_9BACT</name>
<gene>
    <name evidence="1" type="ORF">SAMN05216167_11248</name>
</gene>
<protein>
    <submittedName>
        <fullName evidence="1">Uncharacterized protein</fullName>
    </submittedName>
</protein>
<reference evidence="1 2" key="1">
    <citation type="submission" date="2016-10" db="EMBL/GenBank/DDBJ databases">
        <authorList>
            <person name="de Groot N.N."/>
        </authorList>
    </citation>
    <scope>NUCLEOTIDE SEQUENCE [LARGE SCALE GENOMIC DNA]</scope>
    <source>
        <strain evidence="1 2">DSM 26130</strain>
    </source>
</reference>
<dbReference type="EMBL" id="FOLQ01000012">
    <property type="protein sequence ID" value="SFE28081.1"/>
    <property type="molecule type" value="Genomic_DNA"/>
</dbReference>
<proteinExistence type="predicted"/>